<accession>A0A671KLP3</accession>
<dbReference type="Pfam" id="PF02728">
    <property type="entry name" value="Cu_amine_oxidN3"/>
    <property type="match status" value="1"/>
</dbReference>
<dbReference type="InterPro" id="IPR036460">
    <property type="entry name" value="Cu_amine_oxidase_C_sf"/>
</dbReference>
<organism evidence="13 14">
    <name type="scientific">Sinocyclocheilus anshuiensis</name>
    <dbReference type="NCBI Taxonomy" id="1608454"/>
    <lineage>
        <taxon>Eukaryota</taxon>
        <taxon>Metazoa</taxon>
        <taxon>Chordata</taxon>
        <taxon>Craniata</taxon>
        <taxon>Vertebrata</taxon>
        <taxon>Euteleostomi</taxon>
        <taxon>Actinopterygii</taxon>
        <taxon>Neopterygii</taxon>
        <taxon>Teleostei</taxon>
        <taxon>Ostariophysi</taxon>
        <taxon>Cypriniformes</taxon>
        <taxon>Cyprinidae</taxon>
        <taxon>Cyprininae</taxon>
        <taxon>Sinocyclocheilus</taxon>
    </lineage>
</organism>
<evidence type="ECO:0000256" key="1">
    <source>
        <dbReference type="ARBA" id="ARBA00007983"/>
    </source>
</evidence>
<evidence type="ECO:0000256" key="9">
    <source>
        <dbReference type="SAM" id="Phobius"/>
    </source>
</evidence>
<keyword evidence="3 6" id="KW-0801">TPQ</keyword>
<dbReference type="OrthoDB" id="5379943at2759"/>
<keyword evidence="9" id="KW-1133">Transmembrane helix</keyword>
<evidence type="ECO:0000256" key="4">
    <source>
        <dbReference type="ARBA" id="ARBA00023002"/>
    </source>
</evidence>
<evidence type="ECO:0000313" key="14">
    <source>
        <dbReference type="Proteomes" id="UP000472260"/>
    </source>
</evidence>
<keyword evidence="9" id="KW-0472">Membrane</keyword>
<dbReference type="FunFam" id="2.70.98.20:FF:000002">
    <property type="entry name" value="Amine oxidase"/>
    <property type="match status" value="1"/>
</dbReference>
<keyword evidence="2 8" id="KW-0479">Metal-binding</keyword>
<dbReference type="InterPro" id="IPR000269">
    <property type="entry name" value="Cu_amine_oxidase"/>
</dbReference>
<evidence type="ECO:0000259" key="11">
    <source>
        <dbReference type="Pfam" id="PF02727"/>
    </source>
</evidence>
<dbReference type="PANTHER" id="PTHR10638:SF4">
    <property type="entry name" value="RETINA-SPECIFIC COPPER AMINE OXIDASE"/>
    <property type="match status" value="1"/>
</dbReference>
<sequence length="754" mass="86569">MNSLLKYLLILLGLISVIINIVLICLNSNRLPKCMSQQPQESLQVTHSDTSLVFADLTAEEYKSVRDYMWAQKDLKISHSLKAQPSENFLFLIDLLLPRKADVLRYLDSSGQKPPREASVVVFYGERGYLKEYVVGPLSGRLQHRDVTQEKYNTSELPFTARTVTIGEYVQLFKLLYHVFQKLEKPLSESFGYIPRQRQLLPFEGMPRGIKSGDRKTWISFFRDFSGMYIHPVGFEMLINHESSNTSNWTVDRLLYNGQYFDTIEEFMARYKASSLKKIVYKEIPNHASLKPRKKPSGLGPQQYYLQGKRYSVKNNQVIYLDWSFAFGLSSLTGMRVFDVRFKGERIAYELSVQEAMSVYGSVTPGMILTKFLDSSIGIGRFAHELVRGIDCPYAATYADTYRYIDTNITQRFRNSICVFEHDIGRPLRRHFSDFFHNGYGGMANSALVFRTITAIGNYDYIWDFIFYQSGSVEARVHATGYISSSYKDDGNLQYGHQVAENVLGNIHTHFINFKVDLDILGVKNIFQTKDMVYKEVPLPWMPSEKAKIPQLVEQQIKTEKEAAMLHGAKTPRYLHIASNQTNRWGHHRSYRLQVVSFAGDSLPESESTERSMSWARYKVAITKHKDEEQTSSSLYSQNYMWSPYVDFSKYIEDNEMIVNEDLVAWVTAGFLHIPHAEDIPNTVTVGNGGGVILRPHNYFNEDPSIHSPDGVYFGQGSESDCEYNKMACLEKDQCSSTLEPFTYHGFEGVMKFD</sequence>
<evidence type="ECO:0000256" key="3">
    <source>
        <dbReference type="ARBA" id="ARBA00022772"/>
    </source>
</evidence>
<evidence type="ECO:0000313" key="13">
    <source>
        <dbReference type="Ensembl" id="ENSSANP00000008784.1"/>
    </source>
</evidence>
<keyword evidence="9" id="KW-0812">Transmembrane</keyword>
<dbReference type="InterPro" id="IPR015802">
    <property type="entry name" value="Cu_amine_oxidase_N3"/>
</dbReference>
<dbReference type="SUPFAM" id="SSF54416">
    <property type="entry name" value="Amine oxidase N-terminal region"/>
    <property type="match status" value="2"/>
</dbReference>
<evidence type="ECO:0000259" key="10">
    <source>
        <dbReference type="Pfam" id="PF01179"/>
    </source>
</evidence>
<dbReference type="Pfam" id="PF01179">
    <property type="entry name" value="Cu_amine_oxid"/>
    <property type="match status" value="1"/>
</dbReference>
<evidence type="ECO:0000256" key="8">
    <source>
        <dbReference type="RuleBase" id="RU000672"/>
    </source>
</evidence>
<dbReference type="SUPFAM" id="SSF49998">
    <property type="entry name" value="Amine oxidase catalytic domain"/>
    <property type="match status" value="1"/>
</dbReference>
<dbReference type="PROSITE" id="PS01165">
    <property type="entry name" value="COPPER_AMINE_OXID_2"/>
    <property type="match status" value="1"/>
</dbReference>
<dbReference type="GO" id="GO:0005507">
    <property type="term" value="F:copper ion binding"/>
    <property type="evidence" value="ECO:0007669"/>
    <property type="project" value="InterPro"/>
</dbReference>
<dbReference type="InterPro" id="IPR049947">
    <property type="entry name" value="Cu_Am_Ox_Cu-bd"/>
</dbReference>
<feature type="domain" description="Copper amine oxidase N3-terminal" evidence="12">
    <location>
        <begin position="163"/>
        <end position="258"/>
    </location>
</feature>
<feature type="transmembrane region" description="Helical" evidence="9">
    <location>
        <begin position="7"/>
        <end position="29"/>
    </location>
</feature>
<keyword evidence="4 8" id="KW-0560">Oxidoreductase</keyword>
<dbReference type="Gene3D" id="2.70.98.20">
    <property type="entry name" value="Copper amine oxidase, catalytic domain"/>
    <property type="match status" value="1"/>
</dbReference>
<feature type="active site" description="Proton acceptor" evidence="6">
    <location>
        <position position="374"/>
    </location>
</feature>
<dbReference type="GO" id="GO:0008131">
    <property type="term" value="F:primary methylamine oxidase activity"/>
    <property type="evidence" value="ECO:0007669"/>
    <property type="project" value="InterPro"/>
</dbReference>
<evidence type="ECO:0000259" key="12">
    <source>
        <dbReference type="Pfam" id="PF02728"/>
    </source>
</evidence>
<dbReference type="GO" id="GO:0005886">
    <property type="term" value="C:plasma membrane"/>
    <property type="evidence" value="ECO:0007669"/>
    <property type="project" value="TreeGrafter"/>
</dbReference>
<dbReference type="PANTHER" id="PTHR10638">
    <property type="entry name" value="COPPER AMINE OXIDASE"/>
    <property type="match status" value="1"/>
</dbReference>
<dbReference type="FunFam" id="3.10.450.40:FF:000018">
    <property type="entry name" value="Amine oxidase"/>
    <property type="match status" value="1"/>
</dbReference>
<reference evidence="13" key="2">
    <citation type="submission" date="2025-09" db="UniProtKB">
        <authorList>
            <consortium name="Ensembl"/>
        </authorList>
    </citation>
    <scope>IDENTIFICATION</scope>
</reference>
<dbReference type="GO" id="GO:0009308">
    <property type="term" value="P:amine metabolic process"/>
    <property type="evidence" value="ECO:0007669"/>
    <property type="project" value="UniProtKB-UniRule"/>
</dbReference>
<protein>
    <recommendedName>
        <fullName evidence="8">Amine oxidase</fullName>
        <ecNumber evidence="8">1.4.3.-</ecNumber>
    </recommendedName>
</protein>
<dbReference type="Gene3D" id="3.10.450.40">
    <property type="match status" value="2"/>
</dbReference>
<comment type="similarity">
    <text evidence="1 8">Belongs to the copper/topaquinone oxidase family.</text>
</comment>
<evidence type="ECO:0000256" key="5">
    <source>
        <dbReference type="ARBA" id="ARBA00023008"/>
    </source>
</evidence>
<gene>
    <name evidence="13" type="primary">aoc2</name>
</gene>
<feature type="active site" description="Schiff-base intermediate with substrate; via topaquinone" evidence="6">
    <location>
        <position position="459"/>
    </location>
</feature>
<dbReference type="KEGG" id="sanh:107658518"/>
<comment type="PTM">
    <text evidence="7 8">Topaquinone (TPQ) is generated by copper-dependent autoxidation of a specific tyrosyl residue.</text>
</comment>
<name>A0A671KLP3_9TELE</name>
<evidence type="ECO:0000256" key="6">
    <source>
        <dbReference type="PIRSR" id="PIRSR600269-50"/>
    </source>
</evidence>
<dbReference type="Pfam" id="PF02727">
    <property type="entry name" value="Cu_amine_oxidN2"/>
    <property type="match status" value="1"/>
</dbReference>
<feature type="domain" description="Copper amine oxidase N2-terminal" evidence="11">
    <location>
        <begin position="63"/>
        <end position="135"/>
    </location>
</feature>
<evidence type="ECO:0000256" key="2">
    <source>
        <dbReference type="ARBA" id="ARBA00022723"/>
    </source>
</evidence>
<keyword evidence="5 8" id="KW-0186">Copper</keyword>
<comment type="cofactor">
    <cofactor evidence="8">
        <name>Cu cation</name>
        <dbReference type="ChEBI" id="CHEBI:23378"/>
    </cofactor>
    <text evidence="8">Contains 1 topaquinone per subunit.</text>
</comment>
<feature type="modified residue" description="2',4',5'-topaquinone" evidence="7">
    <location>
        <position position="459"/>
    </location>
</feature>
<dbReference type="Proteomes" id="UP000472260">
    <property type="component" value="Unassembled WGS sequence"/>
</dbReference>
<dbReference type="InterPro" id="IPR015800">
    <property type="entry name" value="Cu_amine_oxidase_N2"/>
</dbReference>
<dbReference type="EC" id="1.4.3.-" evidence="8"/>
<dbReference type="Ensembl" id="ENSSANT00000009415.1">
    <property type="protein sequence ID" value="ENSSANP00000008784.1"/>
    <property type="gene ID" value="ENSSANG00000004920.1"/>
</dbReference>
<dbReference type="AlphaFoldDB" id="A0A671KLP3"/>
<evidence type="ECO:0000256" key="7">
    <source>
        <dbReference type="PIRSR" id="PIRSR600269-51"/>
    </source>
</evidence>
<dbReference type="FunFam" id="3.10.450.40:FF:000022">
    <property type="entry name" value="Amine oxidase"/>
    <property type="match status" value="1"/>
</dbReference>
<keyword evidence="14" id="KW-1185">Reference proteome</keyword>
<dbReference type="PRINTS" id="PR00766">
    <property type="entry name" value="CUDAOXIDASE"/>
</dbReference>
<dbReference type="GO" id="GO:0048038">
    <property type="term" value="F:quinone binding"/>
    <property type="evidence" value="ECO:0007669"/>
    <property type="project" value="InterPro"/>
</dbReference>
<dbReference type="InterPro" id="IPR016182">
    <property type="entry name" value="Cu_amine_oxidase_N-reg"/>
</dbReference>
<reference evidence="13" key="1">
    <citation type="submission" date="2025-08" db="UniProtKB">
        <authorList>
            <consortium name="Ensembl"/>
        </authorList>
    </citation>
    <scope>IDENTIFICATION</scope>
</reference>
<dbReference type="InterPro" id="IPR015798">
    <property type="entry name" value="Cu_amine_oxidase_C"/>
</dbReference>
<feature type="domain" description="Copper amine oxidase catalytic" evidence="10">
    <location>
        <begin position="302"/>
        <end position="706"/>
    </location>
</feature>
<proteinExistence type="inferred from homology"/>